<evidence type="ECO:0000259" key="9">
    <source>
        <dbReference type="Pfam" id="PF22379"/>
    </source>
</evidence>
<keyword evidence="4" id="KW-0479">Metal-binding</keyword>
<accession>A0A3P7I7G2</accession>
<name>A0A3P7I7G2_STRVU</name>
<evidence type="ECO:0000256" key="2">
    <source>
        <dbReference type="ARBA" id="ARBA00009679"/>
    </source>
</evidence>
<evidence type="ECO:0000259" key="8">
    <source>
        <dbReference type="Pfam" id="PF09329"/>
    </source>
</evidence>
<dbReference type="OrthoDB" id="273123at2759"/>
<feature type="domain" description="Zinc finger Mcm10/DnaG-type" evidence="8">
    <location>
        <begin position="135"/>
        <end position="180"/>
    </location>
</feature>
<keyword evidence="3" id="KW-0235">DNA replication</keyword>
<evidence type="ECO:0000256" key="4">
    <source>
        <dbReference type="ARBA" id="ARBA00022723"/>
    </source>
</evidence>
<evidence type="ECO:0000256" key="6">
    <source>
        <dbReference type="ARBA" id="ARBA00022833"/>
    </source>
</evidence>
<dbReference type="Proteomes" id="UP000270094">
    <property type="component" value="Unassembled WGS sequence"/>
</dbReference>
<dbReference type="InterPro" id="IPR015408">
    <property type="entry name" value="Znf_Mcm10/DnaG"/>
</dbReference>
<dbReference type="GO" id="GO:0003688">
    <property type="term" value="F:DNA replication origin binding"/>
    <property type="evidence" value="ECO:0007669"/>
    <property type="project" value="TreeGrafter"/>
</dbReference>
<dbReference type="EMBL" id="UYYB01009985">
    <property type="protein sequence ID" value="VDM68790.1"/>
    <property type="molecule type" value="Genomic_DNA"/>
</dbReference>
<protein>
    <submittedName>
        <fullName evidence="10">Uncharacterized protein</fullName>
    </submittedName>
</protein>
<gene>
    <name evidence="10" type="ORF">SVUK_LOCUS3788</name>
</gene>
<dbReference type="PANTHER" id="PTHR13454">
    <property type="entry name" value="PROTEIN MCM10 HOMOLOG"/>
    <property type="match status" value="1"/>
</dbReference>
<dbReference type="GO" id="GO:0006270">
    <property type="term" value="P:DNA replication initiation"/>
    <property type="evidence" value="ECO:0007669"/>
    <property type="project" value="InterPro"/>
</dbReference>
<dbReference type="AlphaFoldDB" id="A0A3P7I7G2"/>
<comment type="subcellular location">
    <subcellularLocation>
        <location evidence="1">Nucleus</location>
    </subcellularLocation>
</comment>
<reference evidence="10 11" key="1">
    <citation type="submission" date="2018-11" db="EMBL/GenBank/DDBJ databases">
        <authorList>
            <consortium name="Pathogen Informatics"/>
        </authorList>
    </citation>
    <scope>NUCLEOTIDE SEQUENCE [LARGE SCALE GENOMIC DNA]</scope>
</reference>
<organism evidence="10 11">
    <name type="scientific">Strongylus vulgaris</name>
    <name type="common">Blood worm</name>
    <dbReference type="NCBI Taxonomy" id="40348"/>
    <lineage>
        <taxon>Eukaryota</taxon>
        <taxon>Metazoa</taxon>
        <taxon>Ecdysozoa</taxon>
        <taxon>Nematoda</taxon>
        <taxon>Chromadorea</taxon>
        <taxon>Rhabditida</taxon>
        <taxon>Rhabditina</taxon>
        <taxon>Rhabditomorpha</taxon>
        <taxon>Strongyloidea</taxon>
        <taxon>Strongylidae</taxon>
        <taxon>Strongylus</taxon>
    </lineage>
</organism>
<dbReference type="InterPro" id="IPR040184">
    <property type="entry name" value="Mcm10"/>
</dbReference>
<dbReference type="Pfam" id="PF22379">
    <property type="entry name" value="OB_MCM10"/>
    <property type="match status" value="1"/>
</dbReference>
<dbReference type="Gene3D" id="2.40.50.140">
    <property type="entry name" value="Nucleic acid-binding proteins"/>
    <property type="match status" value="1"/>
</dbReference>
<keyword evidence="5" id="KW-0863">Zinc-finger</keyword>
<keyword evidence="11" id="KW-1185">Reference proteome</keyword>
<sequence length="340" mass="37304">MFRNPKISSETFDSFIQGFKRVRISDLRSAQAIPKDGFVTAGVIVGRDIRKSASGKDYVIWKLHDLKNCQEQPIRLLLFGDAYKEHWKSQVGVCAALVNPHVADEDKPDASKNFKPSSSGVTLKAFKRAEIIELGVSSDLGMCKGVKFGGQKCGNFVNTSLSEFCVHHIMNEARKLSANRGAFNSVTSQPPIKRAANPIFMGTHSFVVTFRNTKFNAVVPAHGLASNSDTMHPTTSNVKLPAEQKTTTKVEEKAVLKEIISDRAHMLGARNLIAVVESKTVRSGAKSNKTEDQVSMADFIKNQETREVKPDFHMPKLGYGLRAGQEISLASKKADAAKVV</sequence>
<evidence type="ECO:0000313" key="10">
    <source>
        <dbReference type="EMBL" id="VDM68790.1"/>
    </source>
</evidence>
<keyword evidence="6" id="KW-0862">Zinc</keyword>
<dbReference type="Pfam" id="PF09329">
    <property type="entry name" value="zf-primase"/>
    <property type="match status" value="1"/>
</dbReference>
<proteinExistence type="inferred from homology"/>
<evidence type="ECO:0000256" key="3">
    <source>
        <dbReference type="ARBA" id="ARBA00022705"/>
    </source>
</evidence>
<keyword evidence="7" id="KW-0539">Nucleus</keyword>
<evidence type="ECO:0000256" key="7">
    <source>
        <dbReference type="ARBA" id="ARBA00023242"/>
    </source>
</evidence>
<evidence type="ECO:0000256" key="5">
    <source>
        <dbReference type="ARBA" id="ARBA00022771"/>
    </source>
</evidence>
<feature type="domain" description="MCM10 OB-fold" evidence="9">
    <location>
        <begin position="3"/>
        <end position="107"/>
    </location>
</feature>
<dbReference type="PANTHER" id="PTHR13454:SF11">
    <property type="entry name" value="PROTEIN MCM10 HOMOLOG"/>
    <property type="match status" value="1"/>
</dbReference>
<evidence type="ECO:0000256" key="1">
    <source>
        <dbReference type="ARBA" id="ARBA00004123"/>
    </source>
</evidence>
<evidence type="ECO:0000313" key="11">
    <source>
        <dbReference type="Proteomes" id="UP000270094"/>
    </source>
</evidence>
<comment type="similarity">
    <text evidence="2">Belongs to the MCM10 family.</text>
</comment>
<dbReference type="GO" id="GO:0003697">
    <property type="term" value="F:single-stranded DNA binding"/>
    <property type="evidence" value="ECO:0007669"/>
    <property type="project" value="InterPro"/>
</dbReference>
<dbReference type="InterPro" id="IPR055065">
    <property type="entry name" value="OB_MCM10"/>
</dbReference>
<dbReference type="GO" id="GO:0043596">
    <property type="term" value="C:nuclear replication fork"/>
    <property type="evidence" value="ECO:0007669"/>
    <property type="project" value="TreeGrafter"/>
</dbReference>
<dbReference type="InterPro" id="IPR012340">
    <property type="entry name" value="NA-bd_OB-fold"/>
</dbReference>
<dbReference type="GO" id="GO:0008270">
    <property type="term" value="F:zinc ion binding"/>
    <property type="evidence" value="ECO:0007669"/>
    <property type="project" value="UniProtKB-KW"/>
</dbReference>